<dbReference type="EMBL" id="JARJBC010000009">
    <property type="protein sequence ID" value="MDF3290741.1"/>
    <property type="molecule type" value="Genomic_DNA"/>
</dbReference>
<dbReference type="RefSeq" id="WP_276094124.1">
    <property type="nucleotide sequence ID" value="NZ_JARJBC010000009.1"/>
</dbReference>
<name>A0ABT5ZM12_9ACTN</name>
<protein>
    <submittedName>
        <fullName evidence="1">Uncharacterized protein</fullName>
    </submittedName>
</protein>
<reference evidence="1 2" key="1">
    <citation type="submission" date="2023-03" db="EMBL/GenBank/DDBJ databases">
        <title>Draft genome sequence of Streptomyces sp. RB6PN23 isolated from peat swamp forest in Thailand.</title>
        <authorList>
            <person name="Klaysubun C."/>
            <person name="Duangmal K."/>
        </authorList>
    </citation>
    <scope>NUCLEOTIDE SEQUENCE [LARGE SCALE GENOMIC DNA]</scope>
    <source>
        <strain evidence="1 2">RB6PN23</strain>
    </source>
</reference>
<keyword evidence="2" id="KW-1185">Reference proteome</keyword>
<proteinExistence type="predicted"/>
<evidence type="ECO:0000313" key="1">
    <source>
        <dbReference type="EMBL" id="MDF3290741.1"/>
    </source>
</evidence>
<organism evidence="1 2">
    <name type="scientific">Streptomyces silvisoli</name>
    <dbReference type="NCBI Taxonomy" id="3034235"/>
    <lineage>
        <taxon>Bacteria</taxon>
        <taxon>Bacillati</taxon>
        <taxon>Actinomycetota</taxon>
        <taxon>Actinomycetes</taxon>
        <taxon>Kitasatosporales</taxon>
        <taxon>Streptomycetaceae</taxon>
        <taxon>Streptomyces</taxon>
    </lineage>
</organism>
<gene>
    <name evidence="1" type="ORF">P3G67_16115</name>
</gene>
<sequence>MAAWKVIDVARSKCTGRSSQTGEPCKNFPIKGGTVCRSHGGAAPQVKAAAAARVVRERATAVLGKLDIVPVEDAYAELQQLAGELIALKDAIRGRVEALTQIRYMSESEQTRAELTVYSQLLRDCSAVLGSLARLSLDERMVRIKESQAEMVKVAIEGALRAAGLEGDALSRARMDVGRRLRVVSSQVVPAAELEAVARPQRDR</sequence>
<evidence type="ECO:0000313" key="2">
    <source>
        <dbReference type="Proteomes" id="UP001216579"/>
    </source>
</evidence>
<comment type="caution">
    <text evidence="1">The sequence shown here is derived from an EMBL/GenBank/DDBJ whole genome shotgun (WGS) entry which is preliminary data.</text>
</comment>
<accession>A0ABT5ZM12</accession>
<dbReference type="Proteomes" id="UP001216579">
    <property type="component" value="Unassembled WGS sequence"/>
</dbReference>